<evidence type="ECO:0000256" key="3">
    <source>
        <dbReference type="SAM" id="SignalP"/>
    </source>
</evidence>
<accession>A0ABU8TBI6</accession>
<comment type="caution">
    <text evidence="5">The sequence shown here is derived from an EMBL/GenBank/DDBJ whole genome shotgun (WGS) entry which is preliminary data.</text>
</comment>
<comment type="similarity">
    <text evidence="1">Belongs to the transglycosylase family. Rpf subfamily.</text>
</comment>
<dbReference type="Gene3D" id="1.10.530.10">
    <property type="match status" value="1"/>
</dbReference>
<name>A0ABU8TBI6_9PSEU</name>
<proteinExistence type="inferred from homology"/>
<dbReference type="CDD" id="cd00118">
    <property type="entry name" value="LysM"/>
    <property type="match status" value="1"/>
</dbReference>
<dbReference type="PROSITE" id="PS51318">
    <property type="entry name" value="TAT"/>
    <property type="match status" value="1"/>
</dbReference>
<dbReference type="InterPro" id="IPR018392">
    <property type="entry name" value="LysM"/>
</dbReference>
<dbReference type="PANTHER" id="PTHR33734">
    <property type="entry name" value="LYSM DOMAIN-CONTAINING GPI-ANCHORED PROTEIN 2"/>
    <property type="match status" value="1"/>
</dbReference>
<evidence type="ECO:0000256" key="1">
    <source>
        <dbReference type="ARBA" id="ARBA00010830"/>
    </source>
</evidence>
<dbReference type="PANTHER" id="PTHR33734:SF22">
    <property type="entry name" value="MEMBRANE-BOUND LYTIC MUREIN TRANSGLYCOSYLASE D"/>
    <property type="match status" value="1"/>
</dbReference>
<feature type="domain" description="LysM" evidence="4">
    <location>
        <begin position="142"/>
        <end position="186"/>
    </location>
</feature>
<evidence type="ECO:0000313" key="5">
    <source>
        <dbReference type="EMBL" id="MEJ8281042.1"/>
    </source>
</evidence>
<dbReference type="Proteomes" id="UP001364211">
    <property type="component" value="Unassembled WGS sequence"/>
</dbReference>
<dbReference type="Pfam" id="PF01476">
    <property type="entry name" value="LysM"/>
    <property type="match status" value="1"/>
</dbReference>
<protein>
    <submittedName>
        <fullName evidence="5">Transglycosylase family protein</fullName>
    </submittedName>
</protein>
<keyword evidence="3" id="KW-0732">Signal</keyword>
<evidence type="ECO:0000313" key="6">
    <source>
        <dbReference type="Proteomes" id="UP001364211"/>
    </source>
</evidence>
<sequence>MTKGPKGRSLLRMAAAGVVAVGATAAIAGPASAAPDNVWDQLAQCESGGNWAINTGNGFSGGLQFTPSTWKAFGGSGSAHNASRSEQIAVAEKVLASQGWGAWPSCSKKLGITGYSADTSKRVKASAPAAAAPKKAAAPAGGGYTVKSGDTLGRIAAAHGTSVSKIAAANGIGNVNVISVGQVLNLG</sequence>
<evidence type="ECO:0000259" key="4">
    <source>
        <dbReference type="PROSITE" id="PS51782"/>
    </source>
</evidence>
<reference evidence="5 6" key="1">
    <citation type="submission" date="2024-03" db="EMBL/GenBank/DDBJ databases">
        <title>Draft genome sequence of Pseudonocardia sp. DW16-2.</title>
        <authorList>
            <person name="Duangmal K."/>
        </authorList>
    </citation>
    <scope>NUCLEOTIDE SEQUENCE [LARGE SCALE GENOMIC DNA]</scope>
    <source>
        <strain evidence="5 6">DW16-2</strain>
    </source>
</reference>
<keyword evidence="2" id="KW-0378">Hydrolase</keyword>
<feature type="chain" id="PRO_5045333972" evidence="3">
    <location>
        <begin position="34"/>
        <end position="187"/>
    </location>
</feature>
<dbReference type="InterPro" id="IPR006311">
    <property type="entry name" value="TAT_signal"/>
</dbReference>
<dbReference type="SMART" id="SM00257">
    <property type="entry name" value="LysM"/>
    <property type="match status" value="1"/>
</dbReference>
<dbReference type="Pfam" id="PF06737">
    <property type="entry name" value="Transglycosylas"/>
    <property type="match status" value="1"/>
</dbReference>
<dbReference type="SUPFAM" id="SSF53955">
    <property type="entry name" value="Lysozyme-like"/>
    <property type="match status" value="1"/>
</dbReference>
<dbReference type="InterPro" id="IPR036779">
    <property type="entry name" value="LysM_dom_sf"/>
</dbReference>
<evidence type="ECO:0000256" key="2">
    <source>
        <dbReference type="ARBA" id="ARBA00022801"/>
    </source>
</evidence>
<dbReference type="EMBL" id="JBBJUP010000016">
    <property type="protein sequence ID" value="MEJ8281042.1"/>
    <property type="molecule type" value="Genomic_DNA"/>
</dbReference>
<dbReference type="CDD" id="cd13925">
    <property type="entry name" value="RPF"/>
    <property type="match status" value="1"/>
</dbReference>
<organism evidence="5 6">
    <name type="scientific">Pseudonocardia spirodelae</name>
    <dbReference type="NCBI Taxonomy" id="3133431"/>
    <lineage>
        <taxon>Bacteria</taxon>
        <taxon>Bacillati</taxon>
        <taxon>Actinomycetota</taxon>
        <taxon>Actinomycetes</taxon>
        <taxon>Pseudonocardiales</taxon>
        <taxon>Pseudonocardiaceae</taxon>
        <taxon>Pseudonocardia</taxon>
    </lineage>
</organism>
<dbReference type="SUPFAM" id="SSF54106">
    <property type="entry name" value="LysM domain"/>
    <property type="match status" value="1"/>
</dbReference>
<dbReference type="InterPro" id="IPR010618">
    <property type="entry name" value="RPF"/>
</dbReference>
<feature type="signal peptide" evidence="3">
    <location>
        <begin position="1"/>
        <end position="33"/>
    </location>
</feature>
<dbReference type="RefSeq" id="WP_340292874.1">
    <property type="nucleotide sequence ID" value="NZ_JBBJUP010000016.1"/>
</dbReference>
<dbReference type="InterPro" id="IPR023346">
    <property type="entry name" value="Lysozyme-like_dom_sf"/>
</dbReference>
<gene>
    <name evidence="5" type="ORF">WJX68_19020</name>
</gene>
<keyword evidence="6" id="KW-1185">Reference proteome</keyword>
<dbReference type="PROSITE" id="PS51782">
    <property type="entry name" value="LYSM"/>
    <property type="match status" value="1"/>
</dbReference>
<dbReference type="Gene3D" id="3.10.350.10">
    <property type="entry name" value="LysM domain"/>
    <property type="match status" value="1"/>
</dbReference>